<dbReference type="Proteomes" id="UP001432062">
    <property type="component" value="Chromosome"/>
</dbReference>
<organism evidence="4 5">
    <name type="scientific">Nocardia vinacea</name>
    <dbReference type="NCBI Taxonomy" id="96468"/>
    <lineage>
        <taxon>Bacteria</taxon>
        <taxon>Bacillati</taxon>
        <taxon>Actinomycetota</taxon>
        <taxon>Actinomycetes</taxon>
        <taxon>Mycobacteriales</taxon>
        <taxon>Nocardiaceae</taxon>
        <taxon>Nocardia</taxon>
    </lineage>
</organism>
<proteinExistence type="inferred from homology"/>
<dbReference type="InterPro" id="IPR013783">
    <property type="entry name" value="Ig-like_fold"/>
</dbReference>
<dbReference type="SUPFAM" id="SSF52279">
    <property type="entry name" value="Beta-D-glucan exohydrolase, C-terminal domain"/>
    <property type="match status" value="1"/>
</dbReference>
<dbReference type="InterPro" id="IPR037524">
    <property type="entry name" value="PA14/GLEYA"/>
</dbReference>
<gene>
    <name evidence="4" type="ORF">OG563_25385</name>
</gene>
<dbReference type="InterPro" id="IPR017853">
    <property type="entry name" value="GH"/>
</dbReference>
<dbReference type="Gene3D" id="2.60.120.260">
    <property type="entry name" value="Galactose-binding domain-like"/>
    <property type="match status" value="1"/>
</dbReference>
<dbReference type="Gene3D" id="3.20.20.300">
    <property type="entry name" value="Glycoside hydrolase, family 3, N-terminal domain"/>
    <property type="match status" value="1"/>
</dbReference>
<accession>A0ABZ1YKT8</accession>
<evidence type="ECO:0000256" key="2">
    <source>
        <dbReference type="ARBA" id="ARBA00022801"/>
    </source>
</evidence>
<protein>
    <submittedName>
        <fullName evidence="4">Glycoside hydrolase family 3 C-terminal domain-containing protein</fullName>
    </submittedName>
</protein>
<name>A0ABZ1YKT8_9NOCA</name>
<dbReference type="Pfam" id="PF01915">
    <property type="entry name" value="Glyco_hydro_3_C"/>
    <property type="match status" value="1"/>
</dbReference>
<dbReference type="InterPro" id="IPR036881">
    <property type="entry name" value="Glyco_hydro_3_C_sf"/>
</dbReference>
<dbReference type="InterPro" id="IPR002772">
    <property type="entry name" value="Glyco_hydro_3_C"/>
</dbReference>
<dbReference type="InterPro" id="IPR036962">
    <property type="entry name" value="Glyco_hydro_3_N_sf"/>
</dbReference>
<dbReference type="InterPro" id="IPR001764">
    <property type="entry name" value="Glyco_hydro_3_N"/>
</dbReference>
<evidence type="ECO:0000259" key="3">
    <source>
        <dbReference type="PROSITE" id="PS51820"/>
    </source>
</evidence>
<dbReference type="EMBL" id="CP109441">
    <property type="protein sequence ID" value="WUV42591.1"/>
    <property type="molecule type" value="Genomic_DNA"/>
</dbReference>
<dbReference type="Gene3D" id="3.40.50.1700">
    <property type="entry name" value="Glycoside hydrolase family 3 C-terminal domain"/>
    <property type="match status" value="1"/>
</dbReference>
<reference evidence="4" key="1">
    <citation type="submission" date="2022-10" db="EMBL/GenBank/DDBJ databases">
        <title>The complete genomes of actinobacterial strains from the NBC collection.</title>
        <authorList>
            <person name="Joergensen T.S."/>
            <person name="Alvarez Arevalo M."/>
            <person name="Sterndorff E.B."/>
            <person name="Faurdal D."/>
            <person name="Vuksanovic O."/>
            <person name="Mourched A.-S."/>
            <person name="Charusanti P."/>
            <person name="Shaw S."/>
            <person name="Blin K."/>
            <person name="Weber T."/>
        </authorList>
    </citation>
    <scope>NUCLEOTIDE SEQUENCE</scope>
    <source>
        <strain evidence="4">NBC_01482</strain>
    </source>
</reference>
<dbReference type="PROSITE" id="PS51820">
    <property type="entry name" value="PA14"/>
    <property type="match status" value="1"/>
</dbReference>
<dbReference type="GO" id="GO:0016787">
    <property type="term" value="F:hydrolase activity"/>
    <property type="evidence" value="ECO:0007669"/>
    <property type="project" value="UniProtKB-KW"/>
</dbReference>
<sequence>MANHRADREAVVEKALAALDLDARCRLLAGQDMWSLPAMPEIGLKSLVMSDGPIGVRGVHWSPEDPSIALPSPTALAATWDPTLARRAGQLLAQEARRKSVHMLLAPTLNLHRSPLGGRHFECYSEDPLLTGAIGAAYVTGVQEGGVAATPKHFVANDSETDRFTVDVRVSQRALHELYLAPFETVVAQAEPWALMAAYNSVNGVTMTEHNALQNEILRARWGFDGAIVSDWTAARNTVGAAVGGLDLAMPGPQSVFGHTLAEAVRAGQVPAETVEQMARHVLRLAARVGALAGAPPEVATVPATINGDALARELAQRSIVLLRNESSVLPLGKLRRIALIGQTADQPRALGGGSAQVFPPHTVSPLDGLRAVLDTDTELVYAVGADPRVKIPAAKEGFDLRVQLCGAGDRLLGEHPLPEATIEWIGEFPDGIGVGELHRVVVTGTFTPRATGAHTLAIAGIGPFRLTVGDVTCFDDAIVPEGDPLAAFLRPPETLFEVELAAGQQVSISLTHTVTTLPEMPIAFEKFSLGHQEPNIDPEALIEEAVAAAASADVAVVVVATTPEVESESFDRTSLSLPGRQDELVARVAAANPRTVVVVNTGSPVRMPWAEDVAAILLTWFPGQEGGAALADVLMGRAEPSGRLPTTWPAHEDDAPVLNVTPTDGALAYEEDVYIGYRAWQRLSIAPAYWFGHGIGYTTWEYESAVFAPDPVGIGVLGTLTVRVRNTGDRPGRETIQTYIAHSSRPERRLAAFAVVEAEPGEAAEVAIPIPRRAAESWDEATETWVLPATAYDLLTGRSVADTRLTTAIRGPHA</sequence>
<keyword evidence="5" id="KW-1185">Reference proteome</keyword>
<comment type="similarity">
    <text evidence="1">Belongs to the glycosyl hydrolase 3 family.</text>
</comment>
<dbReference type="PRINTS" id="PR00133">
    <property type="entry name" value="GLHYDRLASE3"/>
</dbReference>
<evidence type="ECO:0000256" key="1">
    <source>
        <dbReference type="ARBA" id="ARBA00005336"/>
    </source>
</evidence>
<feature type="domain" description="PA14" evidence="3">
    <location>
        <begin position="394"/>
        <end position="547"/>
    </location>
</feature>
<dbReference type="PANTHER" id="PTHR42715">
    <property type="entry name" value="BETA-GLUCOSIDASE"/>
    <property type="match status" value="1"/>
</dbReference>
<dbReference type="Pfam" id="PF00933">
    <property type="entry name" value="Glyco_hydro_3"/>
    <property type="match status" value="1"/>
</dbReference>
<dbReference type="InterPro" id="IPR026891">
    <property type="entry name" value="Fn3-like"/>
</dbReference>
<evidence type="ECO:0000313" key="5">
    <source>
        <dbReference type="Proteomes" id="UP001432062"/>
    </source>
</evidence>
<dbReference type="InterPro" id="IPR050288">
    <property type="entry name" value="Cellulose_deg_GH3"/>
</dbReference>
<dbReference type="RefSeq" id="WP_329405249.1">
    <property type="nucleotide sequence ID" value="NZ_CP109441.1"/>
</dbReference>
<evidence type="ECO:0000313" key="4">
    <source>
        <dbReference type="EMBL" id="WUV42591.1"/>
    </source>
</evidence>
<dbReference type="PANTHER" id="PTHR42715:SF10">
    <property type="entry name" value="BETA-GLUCOSIDASE"/>
    <property type="match status" value="1"/>
</dbReference>
<dbReference type="Gene3D" id="2.60.40.10">
    <property type="entry name" value="Immunoglobulins"/>
    <property type="match status" value="1"/>
</dbReference>
<dbReference type="SMART" id="SM01217">
    <property type="entry name" value="Fn3_like"/>
    <property type="match status" value="1"/>
</dbReference>
<dbReference type="SUPFAM" id="SSF51445">
    <property type="entry name" value="(Trans)glycosidases"/>
    <property type="match status" value="1"/>
</dbReference>
<dbReference type="Pfam" id="PF14310">
    <property type="entry name" value="Fn3-like"/>
    <property type="match status" value="1"/>
</dbReference>
<keyword evidence="2 4" id="KW-0378">Hydrolase</keyword>